<name>A0ABZ0IIA6_9BACT</name>
<evidence type="ECO:0000256" key="1">
    <source>
        <dbReference type="SAM" id="MobiDB-lite"/>
    </source>
</evidence>
<proteinExistence type="predicted"/>
<organism evidence="2 3">
    <name type="scientific">Imperialibacter roseus</name>
    <dbReference type="NCBI Taxonomy" id="1324217"/>
    <lineage>
        <taxon>Bacteria</taxon>
        <taxon>Pseudomonadati</taxon>
        <taxon>Bacteroidota</taxon>
        <taxon>Cytophagia</taxon>
        <taxon>Cytophagales</taxon>
        <taxon>Flammeovirgaceae</taxon>
        <taxon>Imperialibacter</taxon>
    </lineage>
</organism>
<evidence type="ECO:0000313" key="3">
    <source>
        <dbReference type="Proteomes" id="UP001302349"/>
    </source>
</evidence>
<evidence type="ECO:0000313" key="2">
    <source>
        <dbReference type="EMBL" id="WOK04208.1"/>
    </source>
</evidence>
<dbReference type="RefSeq" id="WP_317487024.1">
    <property type="nucleotide sequence ID" value="NZ_CP136051.1"/>
</dbReference>
<feature type="region of interest" description="Disordered" evidence="1">
    <location>
        <begin position="1"/>
        <end position="21"/>
    </location>
</feature>
<keyword evidence="3" id="KW-1185">Reference proteome</keyword>
<gene>
    <name evidence="2" type="ORF">RT717_14100</name>
</gene>
<protein>
    <submittedName>
        <fullName evidence="2">Uncharacterized protein</fullName>
    </submittedName>
</protein>
<dbReference type="EMBL" id="CP136051">
    <property type="protein sequence ID" value="WOK04208.1"/>
    <property type="molecule type" value="Genomic_DNA"/>
</dbReference>
<sequence>MRQAPPVADGSTAPGLLAVPTPGQSGGTFLQDVASPASFGYYALSGLGGRQALKESNIDGLGGARRKTKGRIGLHPILFLSRPFRA</sequence>
<reference evidence="2 3" key="1">
    <citation type="journal article" date="2023" name="Microbiol. Resour. Announc.">
        <title>Complete Genome Sequence of Imperialibacter roseus strain P4T.</title>
        <authorList>
            <person name="Tizabi D.R."/>
            <person name="Bachvaroff T."/>
            <person name="Hill R.T."/>
        </authorList>
    </citation>
    <scope>NUCLEOTIDE SEQUENCE [LARGE SCALE GENOMIC DNA]</scope>
    <source>
        <strain evidence="2 3">P4T</strain>
    </source>
</reference>
<accession>A0ABZ0IIA6</accession>
<dbReference type="Proteomes" id="UP001302349">
    <property type="component" value="Chromosome"/>
</dbReference>